<dbReference type="AlphaFoldDB" id="A0AAV3AJQ8"/>
<accession>A0AAV3AJQ8</accession>
<comment type="caution">
    <text evidence="1">The sequence shown here is derived from an EMBL/GenBank/DDBJ whole genome shotgun (WGS) entry which is preliminary data.</text>
</comment>
<evidence type="ECO:0000313" key="1">
    <source>
        <dbReference type="EMBL" id="DBA26832.1"/>
    </source>
</evidence>
<dbReference type="Proteomes" id="UP001181693">
    <property type="component" value="Unassembled WGS sequence"/>
</dbReference>
<organism evidence="1 2">
    <name type="scientific">Pyxicephalus adspersus</name>
    <name type="common">African bullfrog</name>
    <dbReference type="NCBI Taxonomy" id="30357"/>
    <lineage>
        <taxon>Eukaryota</taxon>
        <taxon>Metazoa</taxon>
        <taxon>Chordata</taxon>
        <taxon>Craniata</taxon>
        <taxon>Vertebrata</taxon>
        <taxon>Euteleostomi</taxon>
        <taxon>Amphibia</taxon>
        <taxon>Batrachia</taxon>
        <taxon>Anura</taxon>
        <taxon>Neobatrachia</taxon>
        <taxon>Ranoidea</taxon>
        <taxon>Pyxicephalidae</taxon>
        <taxon>Pyxicephalinae</taxon>
        <taxon>Pyxicephalus</taxon>
    </lineage>
</organism>
<dbReference type="EMBL" id="DYDO01000004">
    <property type="protein sequence ID" value="DBA26832.1"/>
    <property type="molecule type" value="Genomic_DNA"/>
</dbReference>
<gene>
    <name evidence="1" type="ORF">GDO54_011039</name>
</gene>
<keyword evidence="2" id="KW-1185">Reference proteome</keyword>
<protein>
    <submittedName>
        <fullName evidence="1">Uncharacterized protein</fullName>
    </submittedName>
</protein>
<proteinExistence type="predicted"/>
<evidence type="ECO:0000313" key="2">
    <source>
        <dbReference type="Proteomes" id="UP001181693"/>
    </source>
</evidence>
<sequence>MQDICVLLTAFYIYHQVENKALEVLQCLHYQPVSNLLHCHETYRQAWGHGIHKIISFIKQIMILITKASLKRNFYTYRKLFTYYKSASSKIKKILNISKFIFFL</sequence>
<name>A0AAV3AJQ8_PYXAD</name>
<reference evidence="1" key="1">
    <citation type="thesis" date="2020" institute="ProQuest LLC" country="789 East Eisenhower Parkway, Ann Arbor, MI, USA">
        <title>Comparative Genomics and Chromosome Evolution.</title>
        <authorList>
            <person name="Mudd A.B."/>
        </authorList>
    </citation>
    <scope>NUCLEOTIDE SEQUENCE</scope>
    <source>
        <strain evidence="1">1538</strain>
        <tissue evidence="1">Blood</tissue>
    </source>
</reference>